<dbReference type="InterPro" id="IPR021272">
    <property type="entry name" value="DUF2851"/>
</dbReference>
<protein>
    <recommendedName>
        <fullName evidence="3">DUF2851 domain-containing protein</fullName>
    </recommendedName>
</protein>
<organism evidence="1 2">
    <name type="scientific">Pseudarcicella hirudinis</name>
    <dbReference type="NCBI Taxonomy" id="1079859"/>
    <lineage>
        <taxon>Bacteria</taxon>
        <taxon>Pseudomonadati</taxon>
        <taxon>Bacteroidota</taxon>
        <taxon>Cytophagia</taxon>
        <taxon>Cytophagales</taxon>
        <taxon>Flectobacillaceae</taxon>
        <taxon>Pseudarcicella</taxon>
    </lineage>
</organism>
<dbReference type="STRING" id="1079859.SAMN04515674_12254"/>
<proteinExistence type="predicted"/>
<name>A0A1I5YXA9_9BACT</name>
<keyword evidence="2" id="KW-1185">Reference proteome</keyword>
<dbReference type="Proteomes" id="UP000199306">
    <property type="component" value="Unassembled WGS sequence"/>
</dbReference>
<evidence type="ECO:0000313" key="1">
    <source>
        <dbReference type="EMBL" id="SFQ48888.1"/>
    </source>
</evidence>
<dbReference type="Pfam" id="PF11013">
    <property type="entry name" value="DUF2851"/>
    <property type="match status" value="1"/>
</dbReference>
<evidence type="ECO:0008006" key="3">
    <source>
        <dbReference type="Google" id="ProtNLM"/>
    </source>
</evidence>
<reference evidence="1 2" key="1">
    <citation type="submission" date="2016-10" db="EMBL/GenBank/DDBJ databases">
        <authorList>
            <person name="de Groot N.N."/>
        </authorList>
    </citation>
    <scope>NUCLEOTIDE SEQUENCE [LARGE SCALE GENOMIC DNA]</scope>
    <source>
        <strain evidence="2">E92,LMG 26720,CCM 7988</strain>
    </source>
</reference>
<evidence type="ECO:0000313" key="2">
    <source>
        <dbReference type="Proteomes" id="UP000199306"/>
    </source>
</evidence>
<dbReference type="EMBL" id="FOXH01000022">
    <property type="protein sequence ID" value="SFQ48888.1"/>
    <property type="molecule type" value="Genomic_DNA"/>
</dbReference>
<accession>A0A1I5YXA9</accession>
<dbReference type="RefSeq" id="WP_092019753.1">
    <property type="nucleotide sequence ID" value="NZ_FOXH01000022.1"/>
</dbReference>
<dbReference type="OrthoDB" id="1005072at2"/>
<dbReference type="AlphaFoldDB" id="A0A1I5YXA9"/>
<sequence length="427" mass="49683">MNESFLHFIWQFQYFTKDKLQTTAGQNLQILRPGRLNNDSGADFQDARIVIGELEWIGSIEIHLKSSDWYQHTHQNNPAYGNVILHVVWENDQNITYSDRTYIPTLELQTLTDKNLLVRYGQFLGSSQTIPCHTQFAGTESIYKLSMLDKAMSVRLKEKAEFVSDLFQNSGYDWEETTYKLMAKNFGFHINAESFFKIAERLPLRILKRHRDNLFQLEALLFGMAGFLEESPKDEYHCALQKEYDFLKIKYGLADKQLLLHEWKFLRLRPSNFPTVRLAQFARIIQENINLFSVFLHLDSLATFKKLLRVEQSSYWQNHYVFGNNSNQKVPVIGLSSVENLLINTVVPLTASYSIQKNEPRFLTKSIRLLEELPAEKNTISESWKGLGLNIQNAFDSQAGIKWYKDFCSQKKCLQCDVGIQIMKKSN</sequence>
<gene>
    <name evidence="1" type="ORF">SAMN04515674_12254</name>
</gene>